<dbReference type="Proteomes" id="UP001302274">
    <property type="component" value="Unassembled WGS sequence"/>
</dbReference>
<sequence length="104" mass="11905">MKSHFKCLLIATVLACSTKAFSRDVILIENLATEESGQMLLNIIQKKFNIPRKLITYRSVNKECMKTSDSIMQLCLKANGEMDIVKINKFVIENTFRIFLETEG</sequence>
<gene>
    <name evidence="2" type="ORF">SHI21_16025</name>
</gene>
<evidence type="ECO:0000256" key="1">
    <source>
        <dbReference type="SAM" id="SignalP"/>
    </source>
</evidence>
<dbReference type="RefSeq" id="WP_323577882.1">
    <property type="nucleotide sequence ID" value="NZ_JAYGJQ010000002.1"/>
</dbReference>
<organism evidence="2 3">
    <name type="scientific">Bacteriovorax antarcticus</name>
    <dbReference type="NCBI Taxonomy" id="3088717"/>
    <lineage>
        <taxon>Bacteria</taxon>
        <taxon>Pseudomonadati</taxon>
        <taxon>Bdellovibrionota</taxon>
        <taxon>Bacteriovoracia</taxon>
        <taxon>Bacteriovoracales</taxon>
        <taxon>Bacteriovoracaceae</taxon>
        <taxon>Bacteriovorax</taxon>
    </lineage>
</organism>
<proteinExistence type="predicted"/>
<comment type="caution">
    <text evidence="2">The sequence shown here is derived from an EMBL/GenBank/DDBJ whole genome shotgun (WGS) entry which is preliminary data.</text>
</comment>
<keyword evidence="3" id="KW-1185">Reference proteome</keyword>
<accession>A0ABU5VXE9</accession>
<dbReference type="EMBL" id="JAYGJQ010000002">
    <property type="protein sequence ID" value="MEA9357739.1"/>
    <property type="molecule type" value="Genomic_DNA"/>
</dbReference>
<reference evidence="2 3" key="1">
    <citation type="submission" date="2023-11" db="EMBL/GenBank/DDBJ databases">
        <title>A Novel Polar Bacteriovorax (B. antarcticus) Isolated from the Biocrust in Antarctica.</title>
        <authorList>
            <person name="Mun W."/>
            <person name="Choi S.Y."/>
            <person name="Mitchell R.J."/>
        </authorList>
    </citation>
    <scope>NUCLEOTIDE SEQUENCE [LARGE SCALE GENOMIC DNA]</scope>
    <source>
        <strain evidence="2 3">PP10</strain>
    </source>
</reference>
<name>A0ABU5VXE9_9BACT</name>
<evidence type="ECO:0000313" key="3">
    <source>
        <dbReference type="Proteomes" id="UP001302274"/>
    </source>
</evidence>
<feature type="signal peptide" evidence="1">
    <location>
        <begin position="1"/>
        <end position="22"/>
    </location>
</feature>
<evidence type="ECO:0000313" key="2">
    <source>
        <dbReference type="EMBL" id="MEA9357739.1"/>
    </source>
</evidence>
<feature type="chain" id="PRO_5046786901" evidence="1">
    <location>
        <begin position="23"/>
        <end position="104"/>
    </location>
</feature>
<protein>
    <submittedName>
        <fullName evidence="2">Uncharacterized protein</fullName>
    </submittedName>
</protein>
<keyword evidence="1" id="KW-0732">Signal</keyword>